<feature type="transmembrane region" description="Helical" evidence="9">
    <location>
        <begin position="95"/>
        <end position="116"/>
    </location>
</feature>
<organism evidence="11">
    <name type="scientific">termite gut metagenome</name>
    <dbReference type="NCBI Taxonomy" id="433724"/>
    <lineage>
        <taxon>unclassified sequences</taxon>
        <taxon>metagenomes</taxon>
        <taxon>organismal metagenomes</taxon>
    </lineage>
</organism>
<dbReference type="Pfam" id="PF00999">
    <property type="entry name" value="Na_H_Exchanger"/>
    <property type="match status" value="1"/>
</dbReference>
<evidence type="ECO:0000313" key="11">
    <source>
        <dbReference type="EMBL" id="KAA6343237.1"/>
    </source>
</evidence>
<evidence type="ECO:0000256" key="4">
    <source>
        <dbReference type="ARBA" id="ARBA00022692"/>
    </source>
</evidence>
<gene>
    <name evidence="11" type="ORF">EZS27_009067</name>
</gene>
<dbReference type="Gene3D" id="3.40.50.12370">
    <property type="match status" value="1"/>
</dbReference>
<dbReference type="GO" id="GO:1902600">
    <property type="term" value="P:proton transmembrane transport"/>
    <property type="evidence" value="ECO:0007669"/>
    <property type="project" value="InterPro"/>
</dbReference>
<feature type="transmembrane region" description="Helical" evidence="9">
    <location>
        <begin position="336"/>
        <end position="357"/>
    </location>
</feature>
<comment type="subcellular location">
    <subcellularLocation>
        <location evidence="1">Membrane</location>
        <topology evidence="1">Multi-pass membrane protein</topology>
    </subcellularLocation>
</comment>
<evidence type="ECO:0000256" key="1">
    <source>
        <dbReference type="ARBA" id="ARBA00004141"/>
    </source>
</evidence>
<dbReference type="SUPFAM" id="SSF52402">
    <property type="entry name" value="Adenine nucleotide alpha hydrolases-like"/>
    <property type="match status" value="1"/>
</dbReference>
<dbReference type="GO" id="GO:0015297">
    <property type="term" value="F:antiporter activity"/>
    <property type="evidence" value="ECO:0007669"/>
    <property type="project" value="UniProtKB-KW"/>
</dbReference>
<feature type="transmembrane region" description="Helical" evidence="9">
    <location>
        <begin position="274"/>
        <end position="298"/>
    </location>
</feature>
<name>A0A5J4SB33_9ZZZZ</name>
<keyword evidence="5 9" id="KW-1133">Transmembrane helix</keyword>
<feature type="coiled-coil region" evidence="8">
    <location>
        <begin position="395"/>
        <end position="422"/>
    </location>
</feature>
<dbReference type="PANTHER" id="PTHR43562:SF4">
    <property type="entry name" value="NA(+)_H(+) ANTIPORTER NHAS5"/>
    <property type="match status" value="1"/>
</dbReference>
<evidence type="ECO:0000256" key="3">
    <source>
        <dbReference type="ARBA" id="ARBA00022449"/>
    </source>
</evidence>
<keyword evidence="4 9" id="KW-0812">Transmembrane</keyword>
<feature type="transmembrane region" description="Helical" evidence="9">
    <location>
        <begin position="372"/>
        <end position="392"/>
    </location>
</feature>
<evidence type="ECO:0000256" key="7">
    <source>
        <dbReference type="ARBA" id="ARBA00023136"/>
    </source>
</evidence>
<feature type="transmembrane region" description="Helical" evidence="9">
    <location>
        <begin position="304"/>
        <end position="324"/>
    </location>
</feature>
<reference evidence="11" key="1">
    <citation type="submission" date="2019-03" db="EMBL/GenBank/DDBJ databases">
        <title>Single cell metagenomics reveals metabolic interactions within the superorganism composed of flagellate Streblomastix strix and complex community of Bacteroidetes bacteria on its surface.</title>
        <authorList>
            <person name="Treitli S.C."/>
            <person name="Kolisko M."/>
            <person name="Husnik F."/>
            <person name="Keeling P."/>
            <person name="Hampl V."/>
        </authorList>
    </citation>
    <scope>NUCLEOTIDE SEQUENCE</scope>
    <source>
        <strain evidence="11">STM</strain>
    </source>
</reference>
<keyword evidence="6" id="KW-0406">Ion transport</keyword>
<keyword evidence="8" id="KW-0175">Coiled coil</keyword>
<dbReference type="GO" id="GO:0016020">
    <property type="term" value="C:membrane"/>
    <property type="evidence" value="ECO:0007669"/>
    <property type="project" value="UniProtKB-SubCell"/>
</dbReference>
<evidence type="ECO:0000256" key="2">
    <source>
        <dbReference type="ARBA" id="ARBA00022448"/>
    </source>
</evidence>
<keyword evidence="7 9" id="KW-0472">Membrane</keyword>
<evidence type="ECO:0000259" key="10">
    <source>
        <dbReference type="Pfam" id="PF00999"/>
    </source>
</evidence>
<feature type="transmembrane region" description="Helical" evidence="9">
    <location>
        <begin position="42"/>
        <end position="60"/>
    </location>
</feature>
<protein>
    <submittedName>
        <fullName evidence="11">Na(+)/H(+)-K(+) antiporter</fullName>
    </submittedName>
</protein>
<dbReference type="PANTHER" id="PTHR43562">
    <property type="entry name" value="NAPA-TYPE SODIUM/HYDROGEN ANTIPORTER"/>
    <property type="match status" value="1"/>
</dbReference>
<keyword evidence="3" id="KW-0050">Antiport</keyword>
<sequence>MEWFNDIGLYFPVTNPTWIFFLVLVIILFAPVLLSKVHIPHIIGMILAGMIIGEHGFHILEHDSSFELFGKVGVYYIMFLAGLEMNLEDFRKNRLKALTFGFYTFFIPALLGIWTSRTFLDYNFATSLLLASMYGSHTLISYPIVSRYGLSRLRSVSITIGGTAIAVMLSLLMLAVIVGLYKDKTAEMFWIIMSVKVTVVFFLIIFFFPRIGRWFFRRYEDNITQFVFVLAMVFLSGGMFELAGLEGILGAFLAGLTLNRLIPSLSPLMNRIEFVGNALFIPYFLIGVGMIINVHALFAGGESLKVAVVMIIVATGSKWLSAWLMKKTFRMHTDECSVMFGLSNAHAAAALAAVLIGNKVEISPGVPLLNDAVLNGSIVMILFSCIISSMVTERAARKIIIRENINEQKEEAQEEENILISVANPDTIEDLIGTALLLKGPKRNESMVALQVMNDNTSSQIHLAQSKRNLERTAKIAAAADVRMHTVARFDLNVASGIIHTLKEYNISEIIIGLHRKTTLADSFFGTMTTNLLKGTHRQVMIIKHLIPPNTLRRIVVAVPPKAEYEAGFLKWMERLCRIGTRLGCRIHFFAHPDTWQYLQGYIHKKHSTMRYTYTELENWEDLLLLTGHVNYDHLLVIVSARNGFVSYQPSFERLPSQIAKYFANNSLMVLYPDQYGDPQEIFSFSEPRHHNKSQYYENALNRIYQWLKKN</sequence>
<keyword evidence="2" id="KW-0813">Transport</keyword>
<feature type="transmembrane region" description="Helical" evidence="9">
    <location>
        <begin position="157"/>
        <end position="182"/>
    </location>
</feature>
<feature type="domain" description="Cation/H+ exchanger transmembrane" evidence="10">
    <location>
        <begin position="25"/>
        <end position="393"/>
    </location>
</feature>
<dbReference type="InterPro" id="IPR038770">
    <property type="entry name" value="Na+/solute_symporter_sf"/>
</dbReference>
<dbReference type="Gene3D" id="1.20.1530.20">
    <property type="match status" value="1"/>
</dbReference>
<accession>A0A5J4SB33</accession>
<dbReference type="EMBL" id="SNRY01000280">
    <property type="protein sequence ID" value="KAA6343237.1"/>
    <property type="molecule type" value="Genomic_DNA"/>
</dbReference>
<feature type="transmembrane region" description="Helical" evidence="9">
    <location>
        <begin position="66"/>
        <end position="83"/>
    </location>
</feature>
<evidence type="ECO:0000256" key="8">
    <source>
        <dbReference type="SAM" id="Coils"/>
    </source>
</evidence>
<proteinExistence type="predicted"/>
<feature type="transmembrane region" description="Helical" evidence="9">
    <location>
        <begin position="188"/>
        <end position="211"/>
    </location>
</feature>
<feature type="transmembrane region" description="Helical" evidence="9">
    <location>
        <begin position="122"/>
        <end position="145"/>
    </location>
</feature>
<evidence type="ECO:0000256" key="5">
    <source>
        <dbReference type="ARBA" id="ARBA00022989"/>
    </source>
</evidence>
<feature type="transmembrane region" description="Helical" evidence="9">
    <location>
        <begin position="18"/>
        <end position="35"/>
    </location>
</feature>
<dbReference type="InterPro" id="IPR006153">
    <property type="entry name" value="Cation/H_exchanger_TM"/>
</dbReference>
<comment type="caution">
    <text evidence="11">The sequence shown here is derived from an EMBL/GenBank/DDBJ whole genome shotgun (WGS) entry which is preliminary data.</text>
</comment>
<evidence type="ECO:0000256" key="6">
    <source>
        <dbReference type="ARBA" id="ARBA00023065"/>
    </source>
</evidence>
<dbReference type="AlphaFoldDB" id="A0A5J4SB33"/>
<evidence type="ECO:0000256" key="9">
    <source>
        <dbReference type="SAM" id="Phobius"/>
    </source>
</evidence>